<dbReference type="Pfam" id="PF18962">
    <property type="entry name" value="Por_Secre_tail"/>
    <property type="match status" value="1"/>
</dbReference>
<dbReference type="PANTHER" id="PTHR43806">
    <property type="entry name" value="PEPTIDASE S8"/>
    <property type="match status" value="1"/>
</dbReference>
<dbReference type="NCBIfam" id="TIGR04183">
    <property type="entry name" value="Por_Secre_tail"/>
    <property type="match status" value="1"/>
</dbReference>
<dbReference type="Gene3D" id="2.60.120.380">
    <property type="match status" value="1"/>
</dbReference>
<comment type="caution">
    <text evidence="11">The sequence shown here is derived from an EMBL/GenBank/DDBJ whole genome shotgun (WGS) entry which is preliminary data.</text>
</comment>
<name>A0ABX2DYV1_9FLAO</name>
<accession>A0ABX2DYV1</accession>
<dbReference type="PROSITE" id="PS51892">
    <property type="entry name" value="SUBTILASE"/>
    <property type="match status" value="1"/>
</dbReference>
<dbReference type="Proteomes" id="UP000805085">
    <property type="component" value="Unassembled WGS sequence"/>
</dbReference>
<sequence>MKHFLLSVAFLTICSFAHGQNSENNNLTNANKELLKELEQQEQNRLARIQSYLLLNPNTVITNKDELKFSRLYDIVDNRPIYKSTDNLEAGRATKTNQLLPGGSLNLNLDGTGMTVGVWDGGIVQDTHPEFADASGTTTRITLSDSGAEFSDHGTHVAGTIGAKGVNPNALGMAPNVNIKSYDWTNDEAEMVSAVTAAVNPIIISNHSYGVPVEQDEGTLDAWWMGAYTQDSYDIDNIAKNNPQYLIVTSAGNSGTVSYTGGLYAGYDKLTTDKNAKNNLVVANANPTTGEQPIFSGNYELTNLVINTGSSQGPTDDLRIKPDIAADGSNLLSPIPTDGYATYSGTSMASPNTAGTLLLLQEYYFQLNNAYMNSSTLKGLVCHTSIDDIATMGPDPIFGWGFLDAKTSAEAILDASNSNAVISELNMAQNQTYTYTFSAQAGDKLIATLCWTDMPANSISNGTLNDATPRLVNDLDLRLTKDGTTYFPWKLDYSSSTGFSNSKGDNTVDNVEKIEIDAPTAGVYTLTVTHKGTLKGTAIPVFGPQTQDYSLIVTGNNLSLSTNENTLSEDLVIYPNPNKGDFTINFGNNIDNSVKVSVIDTRGRIVYKNTYSKNSTQFNAAINLGEVESGIYIVNITQGNNKTSQKIIIE</sequence>
<evidence type="ECO:0000313" key="11">
    <source>
        <dbReference type="EMBL" id="NRD21602.1"/>
    </source>
</evidence>
<dbReference type="Gene3D" id="3.40.50.200">
    <property type="entry name" value="Peptidase S8/S53 domain"/>
    <property type="match status" value="1"/>
</dbReference>
<dbReference type="SUPFAM" id="SSF52743">
    <property type="entry name" value="Subtilisin-like"/>
    <property type="match status" value="1"/>
</dbReference>
<dbReference type="PANTHER" id="PTHR43806:SF11">
    <property type="entry name" value="CEREVISIN-RELATED"/>
    <property type="match status" value="1"/>
</dbReference>
<dbReference type="EMBL" id="JABRWQ010000001">
    <property type="protein sequence ID" value="NRD21602.1"/>
    <property type="molecule type" value="Genomic_DNA"/>
</dbReference>
<feature type="active site" description="Charge relay system" evidence="6">
    <location>
        <position position="153"/>
    </location>
</feature>
<keyword evidence="5 6" id="KW-0720">Serine protease</keyword>
<feature type="chain" id="PRO_5047426133" evidence="8">
    <location>
        <begin position="20"/>
        <end position="650"/>
    </location>
</feature>
<evidence type="ECO:0000256" key="2">
    <source>
        <dbReference type="ARBA" id="ARBA00022670"/>
    </source>
</evidence>
<dbReference type="InterPro" id="IPR015500">
    <property type="entry name" value="Peptidase_S8_subtilisin-rel"/>
</dbReference>
<dbReference type="RefSeq" id="WP_173299288.1">
    <property type="nucleotide sequence ID" value="NZ_JABRWQ010000001.1"/>
</dbReference>
<dbReference type="InterPro" id="IPR000209">
    <property type="entry name" value="Peptidase_S8/S53_dom"/>
</dbReference>
<dbReference type="CDD" id="cd04842">
    <property type="entry name" value="Peptidases_S8_Kp43_protease"/>
    <property type="match status" value="1"/>
</dbReference>
<dbReference type="PRINTS" id="PR00723">
    <property type="entry name" value="SUBTILISIN"/>
</dbReference>
<dbReference type="InterPro" id="IPR022398">
    <property type="entry name" value="Peptidase_S8_His-AS"/>
</dbReference>
<dbReference type="InterPro" id="IPR050131">
    <property type="entry name" value="Peptidase_S8_subtilisin-like"/>
</dbReference>
<dbReference type="PROSITE" id="PS00137">
    <property type="entry name" value="SUBTILASE_HIS"/>
    <property type="match status" value="1"/>
</dbReference>
<evidence type="ECO:0000259" key="10">
    <source>
        <dbReference type="Pfam" id="PF18962"/>
    </source>
</evidence>
<dbReference type="Pfam" id="PF00082">
    <property type="entry name" value="Peptidase_S8"/>
    <property type="match status" value="1"/>
</dbReference>
<feature type="domain" description="Secretion system C-terminal sorting" evidence="10">
    <location>
        <begin position="573"/>
        <end position="649"/>
    </location>
</feature>
<reference evidence="11 12" key="1">
    <citation type="journal article" date="2015" name="Int. J. Syst. Evol. Microbiol.">
        <title>Winogradskyella litoriviva sp. nov., isolated from coastal seawater.</title>
        <authorList>
            <person name="Nedashkovskaya O.I."/>
            <person name="Kukhlevskiy A.D."/>
            <person name="Zhukova N.V."/>
            <person name="Kim S.J."/>
            <person name="Rhee S.K."/>
            <person name="Mikhailov V.V."/>
        </authorList>
    </citation>
    <scope>NUCLEOTIDE SEQUENCE [LARGE SCALE GENOMIC DNA]</scope>
    <source>
        <strain evidence="11 12">KMM6491</strain>
    </source>
</reference>
<evidence type="ECO:0000256" key="8">
    <source>
        <dbReference type="SAM" id="SignalP"/>
    </source>
</evidence>
<keyword evidence="2 6" id="KW-0645">Protease</keyword>
<dbReference type="InterPro" id="IPR023828">
    <property type="entry name" value="Peptidase_S8_Ser-AS"/>
</dbReference>
<evidence type="ECO:0000256" key="5">
    <source>
        <dbReference type="ARBA" id="ARBA00022825"/>
    </source>
</evidence>
<feature type="signal peptide" evidence="8">
    <location>
        <begin position="1"/>
        <end position="19"/>
    </location>
</feature>
<dbReference type="SUPFAM" id="SSF49785">
    <property type="entry name" value="Galactose-binding domain-like"/>
    <property type="match status" value="1"/>
</dbReference>
<dbReference type="InterPro" id="IPR008979">
    <property type="entry name" value="Galactose-bd-like_sf"/>
</dbReference>
<protein>
    <submittedName>
        <fullName evidence="11">S8 family serine peptidase</fullName>
    </submittedName>
</protein>
<evidence type="ECO:0000256" key="6">
    <source>
        <dbReference type="PROSITE-ProRule" id="PRU01240"/>
    </source>
</evidence>
<keyword evidence="12" id="KW-1185">Reference proteome</keyword>
<evidence type="ECO:0000256" key="1">
    <source>
        <dbReference type="ARBA" id="ARBA00011073"/>
    </source>
</evidence>
<evidence type="ECO:0000256" key="4">
    <source>
        <dbReference type="ARBA" id="ARBA00022801"/>
    </source>
</evidence>
<dbReference type="InterPro" id="IPR036852">
    <property type="entry name" value="Peptidase_S8/S53_dom_sf"/>
</dbReference>
<feature type="active site" description="Charge relay system" evidence="6">
    <location>
        <position position="347"/>
    </location>
</feature>
<feature type="active site" description="Charge relay system" evidence="6">
    <location>
        <position position="120"/>
    </location>
</feature>
<comment type="similarity">
    <text evidence="1 6">Belongs to the peptidase S8 family.</text>
</comment>
<dbReference type="PROSITE" id="PS00138">
    <property type="entry name" value="SUBTILASE_SER"/>
    <property type="match status" value="1"/>
</dbReference>
<evidence type="ECO:0000256" key="7">
    <source>
        <dbReference type="SAM" id="Coils"/>
    </source>
</evidence>
<evidence type="ECO:0000259" key="9">
    <source>
        <dbReference type="Pfam" id="PF00082"/>
    </source>
</evidence>
<keyword evidence="3 8" id="KW-0732">Signal</keyword>
<feature type="domain" description="Peptidase S8/S53" evidence="9">
    <location>
        <begin position="111"/>
        <end position="401"/>
    </location>
</feature>
<dbReference type="InterPro" id="IPR026444">
    <property type="entry name" value="Secre_tail"/>
</dbReference>
<evidence type="ECO:0000313" key="12">
    <source>
        <dbReference type="Proteomes" id="UP000805085"/>
    </source>
</evidence>
<proteinExistence type="inferred from homology"/>
<gene>
    <name evidence="11" type="ORF">HNV10_00010</name>
</gene>
<organism evidence="11 12">
    <name type="scientific">Winogradskyella litoriviva</name>
    <dbReference type="NCBI Taxonomy" id="1220182"/>
    <lineage>
        <taxon>Bacteria</taxon>
        <taxon>Pseudomonadati</taxon>
        <taxon>Bacteroidota</taxon>
        <taxon>Flavobacteriia</taxon>
        <taxon>Flavobacteriales</taxon>
        <taxon>Flavobacteriaceae</taxon>
        <taxon>Winogradskyella</taxon>
    </lineage>
</organism>
<keyword evidence="4 6" id="KW-0378">Hydrolase</keyword>
<keyword evidence="7" id="KW-0175">Coiled coil</keyword>
<evidence type="ECO:0000256" key="3">
    <source>
        <dbReference type="ARBA" id="ARBA00022729"/>
    </source>
</evidence>
<feature type="coiled-coil region" evidence="7">
    <location>
        <begin position="17"/>
        <end position="44"/>
    </location>
</feature>
<dbReference type="InterPro" id="IPR034058">
    <property type="entry name" value="TagA/B/C/D_pept_dom"/>
</dbReference>